<feature type="transmembrane region" description="Helical" evidence="6">
    <location>
        <begin position="47"/>
        <end position="68"/>
    </location>
</feature>
<evidence type="ECO:0000313" key="8">
    <source>
        <dbReference type="Proteomes" id="UP000614410"/>
    </source>
</evidence>
<evidence type="ECO:0008006" key="9">
    <source>
        <dbReference type="Google" id="ProtNLM"/>
    </source>
</evidence>
<evidence type="ECO:0000313" key="7">
    <source>
        <dbReference type="EMBL" id="MBJ7609760.1"/>
    </source>
</evidence>
<feature type="transmembrane region" description="Helical" evidence="6">
    <location>
        <begin position="223"/>
        <end position="244"/>
    </location>
</feature>
<dbReference type="Proteomes" id="UP000614410">
    <property type="component" value="Unassembled WGS sequence"/>
</dbReference>
<comment type="caution">
    <text evidence="7">The sequence shown here is derived from an EMBL/GenBank/DDBJ whole genome shotgun (WGS) entry which is preliminary data.</text>
</comment>
<evidence type="ECO:0000256" key="1">
    <source>
        <dbReference type="ARBA" id="ARBA00004651"/>
    </source>
</evidence>
<sequence length="429" mass="43953">MTWLARLRAGNPLPGGTVTVGIGLLLSGVCTYAFLAIARHALSAESYSAFAGFWALLFVVAPGIFLPLEQELARAIAARRARGDGDGPVVRRCTLIGGAFLVLLLLGCGAAFGPLDRRLLGGDGILMVALILGLCAYCSEHLARGTLSGSGRFRAYGVLIGAEGMYRTILCAGLAIAHVDSPGPYGLALAGGSFAAVLTALVRQRGLLSAGSPTVNAEVTTALGSLLVASVATQFMFNGGTVLIQLLSSPSEQRVAGSFLNGRVLAFVPLFLFQAVIAALLPRLSALRSDGARAEFGRTLGRLLLFVGVLGGTAVVGSLVVGPAVLRLVFGPDSTLTSRDLALLAAACTTLMAAQALGQGLIAAAGYRGVVAGWLAGVGAFFALVFVVHPLLLRVELGILAGGIAAAAVLAALQPDLWRRPVHVRTPPI</sequence>
<comment type="subcellular location">
    <subcellularLocation>
        <location evidence="1">Cell membrane</location>
        <topology evidence="1">Multi-pass membrane protein</topology>
    </subcellularLocation>
</comment>
<dbReference type="PANTHER" id="PTHR30250:SF11">
    <property type="entry name" value="O-ANTIGEN TRANSPORTER-RELATED"/>
    <property type="match status" value="1"/>
</dbReference>
<feature type="transmembrane region" description="Helical" evidence="6">
    <location>
        <begin position="303"/>
        <end position="330"/>
    </location>
</feature>
<gene>
    <name evidence="7" type="ORF">JF887_10095</name>
</gene>
<evidence type="ECO:0000256" key="2">
    <source>
        <dbReference type="ARBA" id="ARBA00022475"/>
    </source>
</evidence>
<evidence type="ECO:0000256" key="6">
    <source>
        <dbReference type="SAM" id="Phobius"/>
    </source>
</evidence>
<protein>
    <recommendedName>
        <fullName evidence="9">Polysaccharide biosynthesis protein</fullName>
    </recommendedName>
</protein>
<keyword evidence="3 6" id="KW-0812">Transmembrane</keyword>
<evidence type="ECO:0000256" key="3">
    <source>
        <dbReference type="ARBA" id="ARBA00022692"/>
    </source>
</evidence>
<keyword evidence="4 6" id="KW-1133">Transmembrane helix</keyword>
<keyword evidence="5 6" id="KW-0472">Membrane</keyword>
<feature type="transmembrane region" description="Helical" evidence="6">
    <location>
        <begin position="185"/>
        <end position="202"/>
    </location>
</feature>
<proteinExistence type="predicted"/>
<accession>A0A934KPE5</accession>
<feature type="transmembrane region" description="Helical" evidence="6">
    <location>
        <begin position="371"/>
        <end position="391"/>
    </location>
</feature>
<organism evidence="7 8">
    <name type="scientific">Candidatus Amunia macphersoniae</name>
    <dbReference type="NCBI Taxonomy" id="3127014"/>
    <lineage>
        <taxon>Bacteria</taxon>
        <taxon>Bacillati</taxon>
        <taxon>Candidatus Dormiibacterota</taxon>
        <taxon>Candidatus Dormibacteria</taxon>
        <taxon>Candidatus Aeolococcales</taxon>
        <taxon>Candidatus Aeolococcaceae</taxon>
        <taxon>Candidatus Amunia</taxon>
    </lineage>
</organism>
<feature type="transmembrane region" description="Helical" evidence="6">
    <location>
        <begin position="342"/>
        <end position="364"/>
    </location>
</feature>
<feature type="transmembrane region" description="Helical" evidence="6">
    <location>
        <begin position="264"/>
        <end position="282"/>
    </location>
</feature>
<name>A0A934KPE5_9BACT</name>
<dbReference type="InterPro" id="IPR050833">
    <property type="entry name" value="Poly_Biosynth_Transport"/>
</dbReference>
<dbReference type="PANTHER" id="PTHR30250">
    <property type="entry name" value="PST FAMILY PREDICTED COLANIC ACID TRANSPORTER"/>
    <property type="match status" value="1"/>
</dbReference>
<feature type="transmembrane region" description="Helical" evidence="6">
    <location>
        <begin position="89"/>
        <end position="112"/>
    </location>
</feature>
<reference evidence="7 8" key="1">
    <citation type="submission" date="2020-10" db="EMBL/GenBank/DDBJ databases">
        <title>Ca. Dormibacterota MAGs.</title>
        <authorList>
            <person name="Montgomery K."/>
        </authorList>
    </citation>
    <scope>NUCLEOTIDE SEQUENCE [LARGE SCALE GENOMIC DNA]</scope>
    <source>
        <strain evidence="7">Mitchell_Peninsula_5</strain>
    </source>
</reference>
<feature type="transmembrane region" description="Helical" evidence="6">
    <location>
        <begin position="397"/>
        <end position="413"/>
    </location>
</feature>
<dbReference type="EMBL" id="JAEKNN010000051">
    <property type="protein sequence ID" value="MBJ7609760.1"/>
    <property type="molecule type" value="Genomic_DNA"/>
</dbReference>
<evidence type="ECO:0000256" key="4">
    <source>
        <dbReference type="ARBA" id="ARBA00022989"/>
    </source>
</evidence>
<feature type="transmembrane region" description="Helical" evidence="6">
    <location>
        <begin position="155"/>
        <end position="179"/>
    </location>
</feature>
<keyword evidence="2" id="KW-1003">Cell membrane</keyword>
<evidence type="ECO:0000256" key="5">
    <source>
        <dbReference type="ARBA" id="ARBA00023136"/>
    </source>
</evidence>
<feature type="transmembrane region" description="Helical" evidence="6">
    <location>
        <begin position="124"/>
        <end position="143"/>
    </location>
</feature>
<dbReference type="GO" id="GO:0005886">
    <property type="term" value="C:plasma membrane"/>
    <property type="evidence" value="ECO:0007669"/>
    <property type="project" value="UniProtKB-SubCell"/>
</dbReference>
<feature type="transmembrane region" description="Helical" evidence="6">
    <location>
        <begin position="12"/>
        <end position="35"/>
    </location>
</feature>
<dbReference type="AlphaFoldDB" id="A0A934KPE5"/>